<dbReference type="RefSeq" id="WP_092599806.1">
    <property type="nucleotide sequence ID" value="NZ_FNJR01000004.1"/>
</dbReference>
<keyword evidence="2" id="KW-0472">Membrane</keyword>
<feature type="transmembrane region" description="Helical" evidence="2">
    <location>
        <begin position="7"/>
        <end position="25"/>
    </location>
</feature>
<keyword evidence="4" id="KW-1185">Reference proteome</keyword>
<dbReference type="STRING" id="405564.SAMN04487905_10418"/>
<dbReference type="Proteomes" id="UP000199497">
    <property type="component" value="Unassembled WGS sequence"/>
</dbReference>
<feature type="region of interest" description="Disordered" evidence="1">
    <location>
        <begin position="63"/>
        <end position="88"/>
    </location>
</feature>
<evidence type="ECO:0000256" key="1">
    <source>
        <dbReference type="SAM" id="MobiDB-lite"/>
    </source>
</evidence>
<sequence>MTDEEKALLGALGGVAAIVPLVLGLAAGWPVWLWLPLLLALAAAPLPLGRRLTRRREEQRIHEEIRQQQDQRQAQQPEPAPSTHPSHQVADLWVPTQHPEYRLLFSATVHWIPAPGAAGPSPERQQAIAVDAIYRRACVVTAETGALDHRITEHRLSDALGVMLGDPAGHLRAWAQDVSLKLRESDEQRLQALGEAAKDEEIRQRRRDGERGFREYLTNDALSDTANAVVWWLAQEDVSRERLEEAVGLVDTLSQLSALAHGPEQAARRGAPAGQWVPATGFFAAEHSVGGTRFARQTFAANGAESPAEISGIGERQDPASLRVLLAEQLVEASGPEDDERRPRFALRLADVLDEHGMSREAGEIRARYEGGGADPGDAAEETTLITSEEMDEHRSGNDRGPSQG</sequence>
<feature type="compositionally biased region" description="Basic and acidic residues" evidence="1">
    <location>
        <begin position="358"/>
        <end position="369"/>
    </location>
</feature>
<keyword evidence="2" id="KW-0812">Transmembrane</keyword>
<gene>
    <name evidence="3" type="ORF">SAMN04487905_10418</name>
</gene>
<keyword evidence="2" id="KW-1133">Transmembrane helix</keyword>
<reference evidence="4" key="1">
    <citation type="submission" date="2016-10" db="EMBL/GenBank/DDBJ databases">
        <authorList>
            <person name="Varghese N."/>
            <person name="Submissions S."/>
        </authorList>
    </citation>
    <scope>NUCLEOTIDE SEQUENCE [LARGE SCALE GENOMIC DNA]</scope>
    <source>
        <strain evidence="4">DSM 46732</strain>
    </source>
</reference>
<evidence type="ECO:0000313" key="3">
    <source>
        <dbReference type="EMBL" id="SDP41849.1"/>
    </source>
</evidence>
<feature type="region of interest" description="Disordered" evidence="1">
    <location>
        <begin position="358"/>
        <end position="405"/>
    </location>
</feature>
<proteinExistence type="predicted"/>
<evidence type="ECO:0000313" key="4">
    <source>
        <dbReference type="Proteomes" id="UP000199497"/>
    </source>
</evidence>
<accession>A0A1H0SJZ3</accession>
<organism evidence="3 4">
    <name type="scientific">Actinopolyspora xinjiangensis</name>
    <dbReference type="NCBI Taxonomy" id="405564"/>
    <lineage>
        <taxon>Bacteria</taxon>
        <taxon>Bacillati</taxon>
        <taxon>Actinomycetota</taxon>
        <taxon>Actinomycetes</taxon>
        <taxon>Actinopolysporales</taxon>
        <taxon>Actinopolysporaceae</taxon>
        <taxon>Actinopolyspora</taxon>
    </lineage>
</organism>
<dbReference type="AlphaFoldDB" id="A0A1H0SJZ3"/>
<dbReference type="OrthoDB" id="3422149at2"/>
<dbReference type="EMBL" id="FNJR01000004">
    <property type="protein sequence ID" value="SDP41849.1"/>
    <property type="molecule type" value="Genomic_DNA"/>
</dbReference>
<name>A0A1H0SJZ3_9ACTN</name>
<evidence type="ECO:0000256" key="2">
    <source>
        <dbReference type="SAM" id="Phobius"/>
    </source>
</evidence>
<protein>
    <submittedName>
        <fullName evidence="3">Uncharacterized protein</fullName>
    </submittedName>
</protein>